<dbReference type="EMBL" id="JASITI010000005">
    <property type="protein sequence ID" value="MDK9495153.1"/>
    <property type="molecule type" value="Genomic_DNA"/>
</dbReference>
<comment type="subcellular location">
    <subcellularLocation>
        <location evidence="1">Cell membrane</location>
        <topology evidence="1">Multi-pass membrane protein</topology>
    </subcellularLocation>
</comment>
<dbReference type="InterPro" id="IPR036259">
    <property type="entry name" value="MFS_trans_sf"/>
</dbReference>
<feature type="transmembrane region" description="Helical" evidence="6">
    <location>
        <begin position="169"/>
        <end position="188"/>
    </location>
</feature>
<evidence type="ECO:0000256" key="5">
    <source>
        <dbReference type="ARBA" id="ARBA00023136"/>
    </source>
</evidence>
<dbReference type="Proteomes" id="UP001223390">
    <property type="component" value="Unassembled WGS sequence"/>
</dbReference>
<keyword evidence="8" id="KW-1185">Reference proteome</keyword>
<dbReference type="RefSeq" id="WP_285340827.1">
    <property type="nucleotide sequence ID" value="NZ_JASITI010000005.1"/>
</dbReference>
<feature type="transmembrane region" description="Helical" evidence="6">
    <location>
        <begin position="222"/>
        <end position="243"/>
    </location>
</feature>
<feature type="transmembrane region" description="Helical" evidence="6">
    <location>
        <begin position="78"/>
        <end position="96"/>
    </location>
</feature>
<evidence type="ECO:0000256" key="4">
    <source>
        <dbReference type="ARBA" id="ARBA00022989"/>
    </source>
</evidence>
<name>A0ABT7GNK3_9ACTN</name>
<feature type="transmembrane region" description="Helical" evidence="6">
    <location>
        <begin position="285"/>
        <end position="302"/>
    </location>
</feature>
<evidence type="ECO:0000256" key="6">
    <source>
        <dbReference type="SAM" id="Phobius"/>
    </source>
</evidence>
<dbReference type="PANTHER" id="PTHR23513:SF6">
    <property type="entry name" value="MAJOR FACILITATOR SUPERFAMILY ASSOCIATED DOMAIN-CONTAINING PROTEIN"/>
    <property type="match status" value="1"/>
</dbReference>
<dbReference type="SUPFAM" id="SSF103473">
    <property type="entry name" value="MFS general substrate transporter"/>
    <property type="match status" value="1"/>
</dbReference>
<keyword evidence="4 6" id="KW-1133">Transmembrane helix</keyword>
<proteinExistence type="predicted"/>
<keyword evidence="3 6" id="KW-0812">Transmembrane</keyword>
<evidence type="ECO:0000313" key="8">
    <source>
        <dbReference type="Proteomes" id="UP001223390"/>
    </source>
</evidence>
<dbReference type="PANTHER" id="PTHR23513">
    <property type="entry name" value="INTEGRAL MEMBRANE EFFLUX PROTEIN-RELATED"/>
    <property type="match status" value="1"/>
</dbReference>
<evidence type="ECO:0000256" key="1">
    <source>
        <dbReference type="ARBA" id="ARBA00004651"/>
    </source>
</evidence>
<gene>
    <name evidence="7" type="ORF">QEZ40_005275</name>
</gene>
<dbReference type="InterPro" id="IPR011701">
    <property type="entry name" value="MFS"/>
</dbReference>
<feature type="transmembrane region" description="Helical" evidence="6">
    <location>
        <begin position="308"/>
        <end position="331"/>
    </location>
</feature>
<reference evidence="7 8" key="1">
    <citation type="submission" date="2023-05" db="EMBL/GenBank/DDBJ databases">
        <title>Sequencing and Assembly of Streptomyces sp. NP73.</title>
        <authorList>
            <person name="Konwar A.N."/>
            <person name="Saikia K."/>
            <person name="Thakur D."/>
        </authorList>
    </citation>
    <scope>NUCLEOTIDE SEQUENCE [LARGE SCALE GENOMIC DNA]</scope>
    <source>
        <strain evidence="7 8">NP73</strain>
    </source>
</reference>
<dbReference type="Pfam" id="PF07690">
    <property type="entry name" value="MFS_1"/>
    <property type="match status" value="1"/>
</dbReference>
<dbReference type="Gene3D" id="1.20.1250.20">
    <property type="entry name" value="MFS general substrate transporter like domains"/>
    <property type="match status" value="1"/>
</dbReference>
<feature type="transmembrane region" description="Helical" evidence="6">
    <location>
        <begin position="14"/>
        <end position="35"/>
    </location>
</feature>
<accession>A0ABT7GNK3</accession>
<evidence type="ECO:0000313" key="7">
    <source>
        <dbReference type="EMBL" id="MDK9495153.1"/>
    </source>
</evidence>
<dbReference type="CDD" id="cd06173">
    <property type="entry name" value="MFS_MefA_like"/>
    <property type="match status" value="1"/>
</dbReference>
<keyword evidence="2" id="KW-1003">Cell membrane</keyword>
<sequence>MTWRTLDVVKDRNAGLYLGGVMASGFGDSAMSLAAGIWVKTLTGSDGLAALVGFCLWLPTFAGPAIGTAADRVRRRPLLVAANLVLAAVATAPVAVRSASDVWLLFAVLTLLGTGMVLTDAAETALTAAVVPRELRGDFNGLVHTAMESTKLLAPLAGAWLFTAFGGPAVAVLDAVSFVLAALAFRFIRVHEDLSAARETRPWTTRTAEGARYLWRHPVLRPLVVTGGTAMALSSLSSAATFAVLDAGLHRPPAYAGVLTALQGLGSVVSGLAAGALMRRTPERVFSAAGLALFALGVLARATPWLPVVLGGSLLIGLGLPCALIAAMTAVQRETPGELLGRVAATAGTLMFAPTGIALLVGSAMVAGLDHRVQLLAAGSLGLAWSAVLALTGRRGRAPGPDAGPVMADQRPA</sequence>
<protein>
    <submittedName>
        <fullName evidence="7">MFS transporter</fullName>
    </submittedName>
</protein>
<organism evidence="7 8">
    <name type="scientific">Streptomyces katrae</name>
    <dbReference type="NCBI Taxonomy" id="68223"/>
    <lineage>
        <taxon>Bacteria</taxon>
        <taxon>Bacillati</taxon>
        <taxon>Actinomycetota</taxon>
        <taxon>Actinomycetes</taxon>
        <taxon>Kitasatosporales</taxon>
        <taxon>Streptomycetaceae</taxon>
        <taxon>Streptomyces</taxon>
    </lineage>
</organism>
<feature type="transmembrane region" description="Helical" evidence="6">
    <location>
        <begin position="373"/>
        <end position="391"/>
    </location>
</feature>
<feature type="transmembrane region" description="Helical" evidence="6">
    <location>
        <begin position="47"/>
        <end position="66"/>
    </location>
</feature>
<feature type="transmembrane region" description="Helical" evidence="6">
    <location>
        <begin position="343"/>
        <end position="367"/>
    </location>
</feature>
<comment type="caution">
    <text evidence="7">The sequence shown here is derived from an EMBL/GenBank/DDBJ whole genome shotgun (WGS) entry which is preliminary data.</text>
</comment>
<evidence type="ECO:0000256" key="2">
    <source>
        <dbReference type="ARBA" id="ARBA00022475"/>
    </source>
</evidence>
<keyword evidence="5 6" id="KW-0472">Membrane</keyword>
<feature type="transmembrane region" description="Helical" evidence="6">
    <location>
        <begin position="255"/>
        <end position="278"/>
    </location>
</feature>
<evidence type="ECO:0000256" key="3">
    <source>
        <dbReference type="ARBA" id="ARBA00022692"/>
    </source>
</evidence>